<gene>
    <name evidence="1" type="ORF">O4H32_03725</name>
</gene>
<protein>
    <submittedName>
        <fullName evidence="1">Type III secretion system chaperone</fullName>
    </submittedName>
</protein>
<organism evidence="1 2">
    <name type="scientific">Castellaniella denitrificans</name>
    <dbReference type="NCBI Taxonomy" id="56119"/>
    <lineage>
        <taxon>Bacteria</taxon>
        <taxon>Pseudomonadati</taxon>
        <taxon>Pseudomonadota</taxon>
        <taxon>Betaproteobacteria</taxon>
        <taxon>Burkholderiales</taxon>
        <taxon>Alcaligenaceae</taxon>
        <taxon>Castellaniella</taxon>
    </lineage>
</organism>
<dbReference type="InterPro" id="IPR010261">
    <property type="entry name" value="Tir_chaperone"/>
</dbReference>
<reference evidence="1" key="1">
    <citation type="submission" date="2022-12" db="EMBL/GenBank/DDBJ databases">
        <title>Bacterial isolates from different developmental stages of Nematostella vectensis.</title>
        <authorList>
            <person name="Fraune S."/>
        </authorList>
    </citation>
    <scope>NUCLEOTIDE SEQUENCE</scope>
    <source>
        <strain evidence="1">G21619-S1</strain>
    </source>
</reference>
<evidence type="ECO:0000313" key="2">
    <source>
        <dbReference type="Proteomes" id="UP001068379"/>
    </source>
</evidence>
<dbReference type="SUPFAM" id="SSF69635">
    <property type="entry name" value="Type III secretory system chaperone-like"/>
    <property type="match status" value="1"/>
</dbReference>
<dbReference type="EMBL" id="JAPWHE010000001">
    <property type="protein sequence ID" value="MCZ4329067.1"/>
    <property type="molecule type" value="Genomic_DNA"/>
</dbReference>
<name>A0ABT4M172_9BURK</name>
<sequence>MRDVSFMSVDSSYAHLIAELGRTLGIAGLAPSAEGVCQLVFDGRQIVQVVHVSAHGQVLVSCRLADHGIDARQADRMARANFMQAGHGAVLCLAPDGRPHMQVALSLSECTASMLCSVVESLLDRADDWTRAGAAEASTSRDPAFFLQSV</sequence>
<dbReference type="RefSeq" id="WP_269356791.1">
    <property type="nucleotide sequence ID" value="NZ_JAPWHE010000001.1"/>
</dbReference>
<dbReference type="Pfam" id="PF05932">
    <property type="entry name" value="CesT"/>
    <property type="match status" value="1"/>
</dbReference>
<dbReference type="Proteomes" id="UP001068379">
    <property type="component" value="Unassembled WGS sequence"/>
</dbReference>
<keyword evidence="2" id="KW-1185">Reference proteome</keyword>
<dbReference type="CDD" id="cd16364">
    <property type="entry name" value="T3SC_I-like"/>
    <property type="match status" value="1"/>
</dbReference>
<evidence type="ECO:0000313" key="1">
    <source>
        <dbReference type="EMBL" id="MCZ4329067.1"/>
    </source>
</evidence>
<comment type="caution">
    <text evidence="1">The sequence shown here is derived from an EMBL/GenBank/DDBJ whole genome shotgun (WGS) entry which is preliminary data.</text>
</comment>
<proteinExistence type="predicted"/>
<dbReference type="Gene3D" id="3.30.1460.10">
    <property type="match status" value="1"/>
</dbReference>
<accession>A0ABT4M172</accession>